<gene>
    <name evidence="1" type="ORF">GDO81_003418</name>
</gene>
<comment type="caution">
    <text evidence="1">The sequence shown here is derived from an EMBL/GenBank/DDBJ whole genome shotgun (WGS) entry which is preliminary data.</text>
</comment>
<dbReference type="EMBL" id="WNYA01000010">
    <property type="protein sequence ID" value="KAG8553458.1"/>
    <property type="molecule type" value="Genomic_DNA"/>
</dbReference>
<sequence>MSPSKLTSQTAKFPFKTGRQARQFEKGASVVDPGMMSVSFNFFLIEFTPFAVSELNDCSLIFRTKRSPRVYSMSSVHLCIYETG</sequence>
<dbReference type="Proteomes" id="UP000824782">
    <property type="component" value="Unassembled WGS sequence"/>
</dbReference>
<evidence type="ECO:0000313" key="1">
    <source>
        <dbReference type="EMBL" id="KAG8553458.1"/>
    </source>
</evidence>
<reference evidence="1" key="1">
    <citation type="thesis" date="2020" institute="ProQuest LLC" country="789 East Eisenhower Parkway, Ann Arbor, MI, USA">
        <title>Comparative Genomics and Chromosome Evolution.</title>
        <authorList>
            <person name="Mudd A.B."/>
        </authorList>
    </citation>
    <scope>NUCLEOTIDE SEQUENCE</scope>
    <source>
        <strain evidence="1">237g6f4</strain>
        <tissue evidence="1">Blood</tissue>
    </source>
</reference>
<proteinExistence type="predicted"/>
<protein>
    <submittedName>
        <fullName evidence="1">Uncharacterized protein</fullName>
    </submittedName>
</protein>
<evidence type="ECO:0000313" key="2">
    <source>
        <dbReference type="Proteomes" id="UP000824782"/>
    </source>
</evidence>
<keyword evidence="2" id="KW-1185">Reference proteome</keyword>
<dbReference type="AlphaFoldDB" id="A0AAV6ZZN3"/>
<name>A0AAV6ZZN3_ENGPU</name>
<organism evidence="1 2">
    <name type="scientific">Engystomops pustulosus</name>
    <name type="common">Tungara frog</name>
    <name type="synonym">Physalaemus pustulosus</name>
    <dbReference type="NCBI Taxonomy" id="76066"/>
    <lineage>
        <taxon>Eukaryota</taxon>
        <taxon>Metazoa</taxon>
        <taxon>Chordata</taxon>
        <taxon>Craniata</taxon>
        <taxon>Vertebrata</taxon>
        <taxon>Euteleostomi</taxon>
        <taxon>Amphibia</taxon>
        <taxon>Batrachia</taxon>
        <taxon>Anura</taxon>
        <taxon>Neobatrachia</taxon>
        <taxon>Hyloidea</taxon>
        <taxon>Leptodactylidae</taxon>
        <taxon>Leiuperinae</taxon>
        <taxon>Engystomops</taxon>
    </lineage>
</organism>
<accession>A0AAV6ZZN3</accession>